<dbReference type="PANTHER" id="PTHR43033">
    <property type="entry name" value="TRNA(ILE)-LYSIDINE SYNTHASE-RELATED"/>
    <property type="match status" value="1"/>
</dbReference>
<accession>A0AAE0HYK4</accession>
<name>A0AAE0HYK4_9PEZI</name>
<evidence type="ECO:0000259" key="8">
    <source>
        <dbReference type="Pfam" id="PF01171"/>
    </source>
</evidence>
<comment type="caution">
    <text evidence="9">The sequence shown here is derived from an EMBL/GenBank/DDBJ whole genome shotgun (WGS) entry which is preliminary data.</text>
</comment>
<evidence type="ECO:0000256" key="6">
    <source>
        <dbReference type="ARBA" id="ARBA00048539"/>
    </source>
</evidence>
<dbReference type="Gene3D" id="3.40.50.620">
    <property type="entry name" value="HUPs"/>
    <property type="match status" value="1"/>
</dbReference>
<dbReference type="Pfam" id="PF01171">
    <property type="entry name" value="ATP_bind_3"/>
    <property type="match status" value="2"/>
</dbReference>
<dbReference type="SUPFAM" id="SSF52402">
    <property type="entry name" value="Adenine nucleotide alpha hydrolases-like"/>
    <property type="match status" value="1"/>
</dbReference>
<keyword evidence="3" id="KW-0819">tRNA processing</keyword>
<dbReference type="GO" id="GO:0005524">
    <property type="term" value="F:ATP binding"/>
    <property type="evidence" value="ECO:0007669"/>
    <property type="project" value="UniProtKB-KW"/>
</dbReference>
<dbReference type="InterPro" id="IPR011063">
    <property type="entry name" value="TilS/TtcA_N"/>
</dbReference>
<dbReference type="EMBL" id="JAUEDM010000006">
    <property type="protein sequence ID" value="KAK3314892.1"/>
    <property type="molecule type" value="Genomic_DNA"/>
</dbReference>
<dbReference type="InterPro" id="IPR012795">
    <property type="entry name" value="tRNA_Ile_lys_synt_N"/>
</dbReference>
<evidence type="ECO:0000313" key="10">
    <source>
        <dbReference type="Proteomes" id="UP001283341"/>
    </source>
</evidence>
<keyword evidence="4" id="KW-0547">Nucleotide-binding</keyword>
<proteinExistence type="inferred from homology"/>
<dbReference type="GO" id="GO:0032267">
    <property type="term" value="F:tRNA(Ile)-lysidine synthase activity"/>
    <property type="evidence" value="ECO:0007669"/>
    <property type="project" value="UniProtKB-EC"/>
</dbReference>
<keyword evidence="2" id="KW-0436">Ligase</keyword>
<dbReference type="InterPro" id="IPR014729">
    <property type="entry name" value="Rossmann-like_a/b/a_fold"/>
</dbReference>
<gene>
    <name evidence="9" type="ORF">B0H66DRAFT_563887</name>
</gene>
<reference evidence="9" key="2">
    <citation type="submission" date="2023-06" db="EMBL/GenBank/DDBJ databases">
        <authorList>
            <consortium name="Lawrence Berkeley National Laboratory"/>
            <person name="Haridas S."/>
            <person name="Hensen N."/>
            <person name="Bonometti L."/>
            <person name="Westerberg I."/>
            <person name="Brannstrom I.O."/>
            <person name="Guillou S."/>
            <person name="Cros-Aarteil S."/>
            <person name="Calhoun S."/>
            <person name="Kuo A."/>
            <person name="Mondo S."/>
            <person name="Pangilinan J."/>
            <person name="Riley R."/>
            <person name="Labutti K."/>
            <person name="Andreopoulos B."/>
            <person name="Lipzen A."/>
            <person name="Chen C."/>
            <person name="Yanf M."/>
            <person name="Daum C."/>
            <person name="Ng V."/>
            <person name="Clum A."/>
            <person name="Steindorff A."/>
            <person name="Ohm R."/>
            <person name="Martin F."/>
            <person name="Silar P."/>
            <person name="Natvig D."/>
            <person name="Lalanne C."/>
            <person name="Gautier V."/>
            <person name="Ament-Velasquez S.L."/>
            <person name="Kruys A."/>
            <person name="Hutchinson M.I."/>
            <person name="Powell A.J."/>
            <person name="Barry K."/>
            <person name="Miller A.N."/>
            <person name="Grigoriev I.V."/>
            <person name="Debuchy R."/>
            <person name="Gladieux P."/>
            <person name="Thoren M.H."/>
            <person name="Johannesson H."/>
        </authorList>
    </citation>
    <scope>NUCLEOTIDE SEQUENCE</scope>
    <source>
        <strain evidence="9">CBS 118394</strain>
    </source>
</reference>
<organism evidence="9 10">
    <name type="scientific">Apodospora peruviana</name>
    <dbReference type="NCBI Taxonomy" id="516989"/>
    <lineage>
        <taxon>Eukaryota</taxon>
        <taxon>Fungi</taxon>
        <taxon>Dikarya</taxon>
        <taxon>Ascomycota</taxon>
        <taxon>Pezizomycotina</taxon>
        <taxon>Sordariomycetes</taxon>
        <taxon>Sordariomycetidae</taxon>
        <taxon>Sordariales</taxon>
        <taxon>Lasiosphaeriaceae</taxon>
        <taxon>Apodospora</taxon>
    </lineage>
</organism>
<keyword evidence="10" id="KW-1185">Reference proteome</keyword>
<evidence type="ECO:0000313" key="9">
    <source>
        <dbReference type="EMBL" id="KAK3314892.1"/>
    </source>
</evidence>
<evidence type="ECO:0000256" key="7">
    <source>
        <dbReference type="SAM" id="MobiDB-lite"/>
    </source>
</evidence>
<evidence type="ECO:0000256" key="1">
    <source>
        <dbReference type="ARBA" id="ARBA00013267"/>
    </source>
</evidence>
<dbReference type="GO" id="GO:0008033">
    <property type="term" value="P:tRNA processing"/>
    <property type="evidence" value="ECO:0007669"/>
    <property type="project" value="UniProtKB-KW"/>
</dbReference>
<comment type="catalytic activity">
    <reaction evidence="6">
        <text>cytidine(34) in tRNA(Ile2) + L-lysine + ATP = lysidine(34) in tRNA(Ile2) + AMP + diphosphate + H(+)</text>
        <dbReference type="Rhea" id="RHEA:43744"/>
        <dbReference type="Rhea" id="RHEA-COMP:10625"/>
        <dbReference type="Rhea" id="RHEA-COMP:10670"/>
        <dbReference type="ChEBI" id="CHEBI:15378"/>
        <dbReference type="ChEBI" id="CHEBI:30616"/>
        <dbReference type="ChEBI" id="CHEBI:32551"/>
        <dbReference type="ChEBI" id="CHEBI:33019"/>
        <dbReference type="ChEBI" id="CHEBI:82748"/>
        <dbReference type="ChEBI" id="CHEBI:83665"/>
        <dbReference type="ChEBI" id="CHEBI:456215"/>
        <dbReference type="EC" id="6.3.4.19"/>
    </reaction>
</comment>
<feature type="domain" description="tRNA(Ile)-lysidine/2-thiocytidine synthase N-terminal" evidence="8">
    <location>
        <begin position="43"/>
        <end position="194"/>
    </location>
</feature>
<feature type="region of interest" description="Disordered" evidence="7">
    <location>
        <begin position="715"/>
        <end position="754"/>
    </location>
</feature>
<dbReference type="PANTHER" id="PTHR43033:SF1">
    <property type="entry name" value="TRNA(ILE)-LYSIDINE SYNTHASE-RELATED"/>
    <property type="match status" value="1"/>
</dbReference>
<keyword evidence="5" id="KW-0067">ATP-binding</keyword>
<reference evidence="9" key="1">
    <citation type="journal article" date="2023" name="Mol. Phylogenet. Evol.">
        <title>Genome-scale phylogeny and comparative genomics of the fungal order Sordariales.</title>
        <authorList>
            <person name="Hensen N."/>
            <person name="Bonometti L."/>
            <person name="Westerberg I."/>
            <person name="Brannstrom I.O."/>
            <person name="Guillou S."/>
            <person name="Cros-Aarteil S."/>
            <person name="Calhoun S."/>
            <person name="Haridas S."/>
            <person name="Kuo A."/>
            <person name="Mondo S."/>
            <person name="Pangilinan J."/>
            <person name="Riley R."/>
            <person name="LaButti K."/>
            <person name="Andreopoulos B."/>
            <person name="Lipzen A."/>
            <person name="Chen C."/>
            <person name="Yan M."/>
            <person name="Daum C."/>
            <person name="Ng V."/>
            <person name="Clum A."/>
            <person name="Steindorff A."/>
            <person name="Ohm R.A."/>
            <person name="Martin F."/>
            <person name="Silar P."/>
            <person name="Natvig D.O."/>
            <person name="Lalanne C."/>
            <person name="Gautier V."/>
            <person name="Ament-Velasquez S.L."/>
            <person name="Kruys A."/>
            <person name="Hutchinson M.I."/>
            <person name="Powell A.J."/>
            <person name="Barry K."/>
            <person name="Miller A.N."/>
            <person name="Grigoriev I.V."/>
            <person name="Debuchy R."/>
            <person name="Gladieux P."/>
            <person name="Hiltunen Thoren M."/>
            <person name="Johannesson H."/>
        </authorList>
    </citation>
    <scope>NUCLEOTIDE SEQUENCE</scope>
    <source>
        <strain evidence="9">CBS 118394</strain>
    </source>
</reference>
<sequence length="792" mass="89541">MSTTPQVLHRSARAISVHEFVDAVQAVCPPRFPWARSHYDQRVVLAISGGVDSMALAYLCQKARKYSSPFFRLSDNPVGSLAGVIIDHGLREGSSAEAQKVVETLQSKLNLKAGVRQIKWHKFGIHGSPKDLPNFETVARRLRYDLLGRVCLERKAVSLLTAHNEDDQYETVLMRLMAGQSFRGLQGIRAATDIPECYTKHGVWQSGFIDDQLRQDPIWRMRPNNHQRSMLRRHLRDEMDPEVLAEEMKKGLNSDCVDGFYDIATGSKRAPMPSPIPIEDGGIMIYRPLLQFSKERLIATCLQNGIPWVEDHTNHDPTFTQRNAVRYMYKNHELPAALQKPAILQLAERCRDKVATEEAETDRLLERTTICEFAPNVGTVVVELPEIALSKVPRRAARSPVHRQKRIEHYRVIAALLIRRLLSLVTPEQDVAPVKNLDYAVSLLFPSLATETPTLATRDQKMSIPMPRGPPKPYVICGVHFIPLTGEFGLRWLLARAPYVSNVPRPSVEVTRTAFRGRYRKHPKQWSWHPWSDWSLYDGRYWIRVKNRLPMGVRIAPFEMEHHKPFREGLVDRESKTMLALMLKRYAPGKIRSTLPAIYATANVSDVLAGGDYWSRYPGLTLSRASADDRAGGSSSSLEGQDTLLSSVEEGAADLTEGRPKREWIDVYLQEAAEEMAGKPQLLALPTLDIALPGADNFVQWEIRYRKVDFDIGRKSGRRSRSKGRQPAPKKTTTWDLRGRAPQRTGRLRGGHGQRLRSAALSFLTSRRIDMLRSAEASRNGRSARNVSQLSG</sequence>
<dbReference type="Proteomes" id="UP001283341">
    <property type="component" value="Unassembled WGS sequence"/>
</dbReference>
<feature type="domain" description="tRNA(Ile)-lysidine/2-thiocytidine synthase N-terminal" evidence="8">
    <location>
        <begin position="281"/>
        <end position="326"/>
    </location>
</feature>
<evidence type="ECO:0000256" key="5">
    <source>
        <dbReference type="ARBA" id="ARBA00022840"/>
    </source>
</evidence>
<evidence type="ECO:0000256" key="3">
    <source>
        <dbReference type="ARBA" id="ARBA00022694"/>
    </source>
</evidence>
<dbReference type="HAMAP" id="MF_01161">
    <property type="entry name" value="tRNA_Ile_lys_synt"/>
    <property type="match status" value="1"/>
</dbReference>
<dbReference type="CDD" id="cd01992">
    <property type="entry name" value="TilS_N"/>
    <property type="match status" value="1"/>
</dbReference>
<dbReference type="InterPro" id="IPR012094">
    <property type="entry name" value="tRNA_Ile_lys_synt"/>
</dbReference>
<dbReference type="NCBIfam" id="TIGR02432">
    <property type="entry name" value="lysidine_TilS_N"/>
    <property type="match status" value="1"/>
</dbReference>
<evidence type="ECO:0000256" key="2">
    <source>
        <dbReference type="ARBA" id="ARBA00022598"/>
    </source>
</evidence>
<feature type="compositionally biased region" description="Basic residues" evidence="7">
    <location>
        <begin position="715"/>
        <end position="724"/>
    </location>
</feature>
<protein>
    <recommendedName>
        <fullName evidence="1">tRNA(Ile)-lysidine synthetase</fullName>
        <ecNumber evidence="1">6.3.4.19</ecNumber>
    </recommendedName>
</protein>
<dbReference type="EC" id="6.3.4.19" evidence="1"/>
<dbReference type="AlphaFoldDB" id="A0AAE0HYK4"/>
<evidence type="ECO:0000256" key="4">
    <source>
        <dbReference type="ARBA" id="ARBA00022741"/>
    </source>
</evidence>